<dbReference type="WBParaSite" id="NBR_0001087601-mRNA-1">
    <property type="protein sequence ID" value="NBR_0001087601-mRNA-1"/>
    <property type="gene ID" value="NBR_0001087601"/>
</dbReference>
<protein>
    <submittedName>
        <fullName evidence="4">Serine/threonine-protein kinase DDB_G0282963</fullName>
    </submittedName>
</protein>
<dbReference type="AlphaFoldDB" id="A0A158QZX8"/>
<reference evidence="4" key="1">
    <citation type="submission" date="2016-04" db="UniProtKB">
        <authorList>
            <consortium name="WormBaseParasite"/>
        </authorList>
    </citation>
    <scope>IDENTIFICATION</scope>
</reference>
<accession>A0A158QZX8</accession>
<feature type="compositionally biased region" description="Polar residues" evidence="1">
    <location>
        <begin position="630"/>
        <end position="640"/>
    </location>
</feature>
<dbReference type="EMBL" id="UYSL01020406">
    <property type="protein sequence ID" value="VDL74466.1"/>
    <property type="molecule type" value="Genomic_DNA"/>
</dbReference>
<evidence type="ECO:0000256" key="1">
    <source>
        <dbReference type="SAM" id="MobiDB-lite"/>
    </source>
</evidence>
<dbReference type="Proteomes" id="UP000271162">
    <property type="component" value="Unassembled WGS sequence"/>
</dbReference>
<keyword evidence="3" id="KW-1185">Reference proteome</keyword>
<feature type="region of interest" description="Disordered" evidence="1">
    <location>
        <begin position="586"/>
        <end position="640"/>
    </location>
</feature>
<feature type="compositionally biased region" description="Polar residues" evidence="1">
    <location>
        <begin position="586"/>
        <end position="606"/>
    </location>
</feature>
<organism evidence="4">
    <name type="scientific">Nippostrongylus brasiliensis</name>
    <name type="common">Rat hookworm</name>
    <dbReference type="NCBI Taxonomy" id="27835"/>
    <lineage>
        <taxon>Eukaryota</taxon>
        <taxon>Metazoa</taxon>
        <taxon>Ecdysozoa</taxon>
        <taxon>Nematoda</taxon>
        <taxon>Chromadorea</taxon>
        <taxon>Rhabditida</taxon>
        <taxon>Rhabditina</taxon>
        <taxon>Rhabditomorpha</taxon>
        <taxon>Strongyloidea</taxon>
        <taxon>Heligmosomidae</taxon>
        <taxon>Nippostrongylus</taxon>
    </lineage>
</organism>
<evidence type="ECO:0000313" key="4">
    <source>
        <dbReference type="WBParaSite" id="NBR_0001087601-mRNA-1"/>
    </source>
</evidence>
<evidence type="ECO:0000313" key="2">
    <source>
        <dbReference type="EMBL" id="VDL74466.1"/>
    </source>
</evidence>
<gene>
    <name evidence="2" type="ORF">NBR_LOCUS10877</name>
</gene>
<evidence type="ECO:0000313" key="3">
    <source>
        <dbReference type="Proteomes" id="UP000271162"/>
    </source>
</evidence>
<proteinExistence type="predicted"/>
<name>A0A158QZX8_NIPBR</name>
<reference evidence="2 3" key="2">
    <citation type="submission" date="2018-11" db="EMBL/GenBank/DDBJ databases">
        <authorList>
            <consortium name="Pathogen Informatics"/>
        </authorList>
    </citation>
    <scope>NUCLEOTIDE SEQUENCE [LARGE SCALE GENOMIC DNA]</scope>
</reference>
<sequence>MLKAVVSSTNTALMLRMDSIVSKMSAVPYFIDPEIAKKFNLRVELLEEVSEDNDDDVVFLDEIKNIEVLEDTSPDIIVVEILRASLECSAKPIYTTTYSPLAPVGLCYSVPEIGDNAARAAENPISIMPNLQRGLTYKITTPTRSGDGLCAFVIRSETREAVFLIMSTERPPADVEAKVDMNHVNNQFHCVYCHQQQIGPGYVNFPPLCSAGYMSFPLHHQHQQQQQQQIPPQSMMHPGGNYRDVHFGTTHQACQAQDLNVQVANVQEQHSNDAMQQQLMNLSINNNDVSQENGGHTIVQNGENVQQQSVCVDMDNGENRGCINAPEFQDVESNPNYARSDNESDPYRDADIAELERISGLLDDDVLYNNMDTEDFTSIHNNEAELITETSHNLNEGEENNQEKLTSRVENSMETLDIGVPVPTLCSTSRQTVEVKYHSIDEEASSAIIKECYGEFRGNDGTRTNRESTNHGTCNTQNNVNTPMFNDENLRNDLAKLIELRKQHAKYAKQLAAVDEFMEWDAKLTRFEKMAAELFDFNAKFVHEEWNKKMAEAIQLLQSLRSGPYGTDTNIQWDVLTHPQTSVTLEQSGSMTENHLNDNTIIPTDESQQEDRIGNGDVVMEDDDRLQEPQHPTSDSPPTM</sequence>